<dbReference type="GO" id="GO:0016705">
    <property type="term" value="F:oxidoreductase activity, acting on paired donors, with incorporation or reduction of molecular oxygen"/>
    <property type="evidence" value="ECO:0007669"/>
    <property type="project" value="InterPro"/>
</dbReference>
<dbReference type="AlphaFoldDB" id="A0A9W6RPK1"/>
<evidence type="ECO:0000313" key="1">
    <source>
        <dbReference type="EMBL" id="GLY79035.1"/>
    </source>
</evidence>
<comment type="caution">
    <text evidence="1">The sequence shown here is derived from an EMBL/GenBank/DDBJ whole genome shotgun (WGS) entry which is preliminary data.</text>
</comment>
<dbReference type="EMBL" id="BSTJ01000010">
    <property type="protein sequence ID" value="GLY79035.1"/>
    <property type="molecule type" value="Genomic_DNA"/>
</dbReference>
<dbReference type="SUPFAM" id="SSF51679">
    <property type="entry name" value="Bacterial luciferase-like"/>
    <property type="match status" value="1"/>
</dbReference>
<dbReference type="Gene3D" id="3.20.20.30">
    <property type="entry name" value="Luciferase-like domain"/>
    <property type="match status" value="1"/>
</dbReference>
<sequence>MHIGRTGIWSPELRDPGQAEEAAAELDRQGWGALWIPGLGGGDILGDAERLLRATDDAVVATGVFSIWRHPADEMAAGHARLRKTYGHRLLFGLGVSDAEAARAAGGTYRPLAAMNAYLDRFDQAPEPVPPGERIVAAMGPKLAELAARRSAGTHPFLVTPGFTATARSLLGTGPLLAPYQAVVVDDDAGRARTTARRFLATFIAMDHYAQSLLRQGFTEADLADGGSDRLIDAVVAWGDVATIGERVRAHHDAGADHVALHVITDRPGPPRAEWRAMAPLARGRCSRRSDA</sequence>
<dbReference type="RefSeq" id="WP_285629994.1">
    <property type="nucleotide sequence ID" value="NZ_BSTJ01000010.1"/>
</dbReference>
<evidence type="ECO:0000313" key="2">
    <source>
        <dbReference type="Proteomes" id="UP001165135"/>
    </source>
</evidence>
<organism evidence="1 2">
    <name type="scientific">Actinoallomurus iriomotensis</name>
    <dbReference type="NCBI Taxonomy" id="478107"/>
    <lineage>
        <taxon>Bacteria</taxon>
        <taxon>Bacillati</taxon>
        <taxon>Actinomycetota</taxon>
        <taxon>Actinomycetes</taxon>
        <taxon>Streptosporangiales</taxon>
        <taxon>Thermomonosporaceae</taxon>
        <taxon>Actinoallomurus</taxon>
    </lineage>
</organism>
<dbReference type="NCBIfam" id="TIGR03620">
    <property type="entry name" value="F420_MSMEG_4141"/>
    <property type="match status" value="1"/>
</dbReference>
<accession>A0A9W6RPK1</accession>
<reference evidence="1" key="1">
    <citation type="submission" date="2023-03" db="EMBL/GenBank/DDBJ databases">
        <title>Actinoallomurus iriomotensis NBRC 103681.</title>
        <authorList>
            <person name="Ichikawa N."/>
            <person name="Sato H."/>
            <person name="Tonouchi N."/>
        </authorList>
    </citation>
    <scope>NUCLEOTIDE SEQUENCE</scope>
    <source>
        <strain evidence="1">NBRC 103681</strain>
    </source>
</reference>
<protein>
    <submittedName>
        <fullName evidence="1">LLM class F420-dependent oxidoreductase</fullName>
    </submittedName>
</protein>
<gene>
    <name evidence="1" type="ORF">Airi01_073020</name>
</gene>
<dbReference type="InterPro" id="IPR019922">
    <property type="entry name" value="Lucif-like_OxRdatse_MSMEG_4141"/>
</dbReference>
<name>A0A9W6RPK1_9ACTN</name>
<proteinExistence type="predicted"/>
<dbReference type="Proteomes" id="UP001165135">
    <property type="component" value="Unassembled WGS sequence"/>
</dbReference>
<dbReference type="InterPro" id="IPR036661">
    <property type="entry name" value="Luciferase-like_sf"/>
</dbReference>